<dbReference type="AlphaFoldDB" id="A0AAV2SX77"/>
<feature type="non-terminal residue" evidence="1">
    <location>
        <position position="164"/>
    </location>
</feature>
<comment type="caution">
    <text evidence="1">The sequence shown here is derived from an EMBL/GenBank/DDBJ whole genome shotgun (WGS) entry which is preliminary data.</text>
</comment>
<feature type="non-terminal residue" evidence="1">
    <location>
        <position position="1"/>
    </location>
</feature>
<sequence>RKDAQLHNTKQGQKFRIRLLKEETEVSFYDGVSINYYMCRNNTSHKAVTISNNKCGVDSEKELLELRTDYTISLKPGEEGQLSTITAVGSKSFSIKGINFQYKIRFHPPTSVANEDILARIKEQGTSKWRSGSPAAVSPGITTDVTYDNSKTHQDHCSNALLAG</sequence>
<protein>
    <recommendedName>
        <fullName evidence="3">Vitellogenin</fullName>
    </recommendedName>
</protein>
<proteinExistence type="predicted"/>
<evidence type="ECO:0000313" key="1">
    <source>
        <dbReference type="EMBL" id="CAL4248880.1"/>
    </source>
</evidence>
<accession>A0AAV2SX77</accession>
<keyword evidence="2" id="KW-1185">Reference proteome</keyword>
<organism evidence="1 2">
    <name type="scientific">Meganyctiphanes norvegica</name>
    <name type="common">Northern krill</name>
    <name type="synonym">Thysanopoda norvegica</name>
    <dbReference type="NCBI Taxonomy" id="48144"/>
    <lineage>
        <taxon>Eukaryota</taxon>
        <taxon>Metazoa</taxon>
        <taxon>Ecdysozoa</taxon>
        <taxon>Arthropoda</taxon>
        <taxon>Crustacea</taxon>
        <taxon>Multicrustacea</taxon>
        <taxon>Malacostraca</taxon>
        <taxon>Eumalacostraca</taxon>
        <taxon>Eucarida</taxon>
        <taxon>Euphausiacea</taxon>
        <taxon>Euphausiidae</taxon>
        <taxon>Meganyctiphanes</taxon>
    </lineage>
</organism>
<evidence type="ECO:0000313" key="2">
    <source>
        <dbReference type="Proteomes" id="UP001497623"/>
    </source>
</evidence>
<gene>
    <name evidence="1" type="ORF">MNOR_LOCUS41504</name>
</gene>
<evidence type="ECO:0008006" key="3">
    <source>
        <dbReference type="Google" id="ProtNLM"/>
    </source>
</evidence>
<dbReference type="Proteomes" id="UP001497623">
    <property type="component" value="Unassembled WGS sequence"/>
</dbReference>
<reference evidence="1 2" key="1">
    <citation type="submission" date="2024-05" db="EMBL/GenBank/DDBJ databases">
        <authorList>
            <person name="Wallberg A."/>
        </authorList>
    </citation>
    <scope>NUCLEOTIDE SEQUENCE [LARGE SCALE GENOMIC DNA]</scope>
</reference>
<dbReference type="EMBL" id="CAXKWB010155744">
    <property type="protein sequence ID" value="CAL4248880.1"/>
    <property type="molecule type" value="Genomic_DNA"/>
</dbReference>
<name>A0AAV2SX77_MEGNR</name>